<proteinExistence type="predicted"/>
<dbReference type="EMBL" id="JAIQCV010000004">
    <property type="protein sequence ID" value="KAH1106503.1"/>
    <property type="molecule type" value="Genomic_DNA"/>
</dbReference>
<protein>
    <submittedName>
        <fullName evidence="2">Uncharacterized protein</fullName>
    </submittedName>
</protein>
<evidence type="ECO:0000256" key="1">
    <source>
        <dbReference type="SAM" id="MobiDB-lite"/>
    </source>
</evidence>
<feature type="compositionally biased region" description="Basic and acidic residues" evidence="1">
    <location>
        <begin position="22"/>
        <end position="33"/>
    </location>
</feature>
<evidence type="ECO:0000313" key="3">
    <source>
        <dbReference type="Proteomes" id="UP000828251"/>
    </source>
</evidence>
<gene>
    <name evidence="2" type="ORF">J1N35_010271</name>
</gene>
<reference evidence="2 3" key="1">
    <citation type="journal article" date="2021" name="Plant Biotechnol. J.">
        <title>Multi-omics assisted identification of the key and species-specific regulatory components of drought-tolerant mechanisms in Gossypium stocksii.</title>
        <authorList>
            <person name="Yu D."/>
            <person name="Ke L."/>
            <person name="Zhang D."/>
            <person name="Wu Y."/>
            <person name="Sun Y."/>
            <person name="Mei J."/>
            <person name="Sun J."/>
            <person name="Sun Y."/>
        </authorList>
    </citation>
    <scope>NUCLEOTIDE SEQUENCE [LARGE SCALE GENOMIC DNA]</scope>
    <source>
        <strain evidence="3">cv. E1</strain>
        <tissue evidence="2">Leaf</tissue>
    </source>
</reference>
<dbReference type="AlphaFoldDB" id="A0A9D3W224"/>
<keyword evidence="3" id="KW-1185">Reference proteome</keyword>
<accession>A0A9D3W224</accession>
<feature type="region of interest" description="Disordered" evidence="1">
    <location>
        <begin position="1"/>
        <end position="33"/>
    </location>
</feature>
<evidence type="ECO:0000313" key="2">
    <source>
        <dbReference type="EMBL" id="KAH1106503.1"/>
    </source>
</evidence>
<dbReference type="Proteomes" id="UP000828251">
    <property type="component" value="Unassembled WGS sequence"/>
</dbReference>
<comment type="caution">
    <text evidence="2">The sequence shown here is derived from an EMBL/GenBank/DDBJ whole genome shotgun (WGS) entry which is preliminary data.</text>
</comment>
<sequence>MSGESSEQPRRRGRPIHIPTDNQKKNKRITDRNARQENRVRAFFFQGAMSEAVSKVVSPLRNDLQNVMQTMPNVNLPMASQGLGCQYHQNPVQSDAFAEQVTKRFHHCHLLMHFFKLHLFTSLQQNNQYEDLLNSWDPFILEGSPLGLPFCEEPGTNIMCSTSPCDEDGEKFDDEQVTILLQEWDGNTKGQVQYSDFNGLRLREKTSVKRFIVEKYGFRLTYLMQFKHRKYPPQLRL</sequence>
<organism evidence="2 3">
    <name type="scientific">Gossypium stocksii</name>
    <dbReference type="NCBI Taxonomy" id="47602"/>
    <lineage>
        <taxon>Eukaryota</taxon>
        <taxon>Viridiplantae</taxon>
        <taxon>Streptophyta</taxon>
        <taxon>Embryophyta</taxon>
        <taxon>Tracheophyta</taxon>
        <taxon>Spermatophyta</taxon>
        <taxon>Magnoliopsida</taxon>
        <taxon>eudicotyledons</taxon>
        <taxon>Gunneridae</taxon>
        <taxon>Pentapetalae</taxon>
        <taxon>rosids</taxon>
        <taxon>malvids</taxon>
        <taxon>Malvales</taxon>
        <taxon>Malvaceae</taxon>
        <taxon>Malvoideae</taxon>
        <taxon>Gossypium</taxon>
    </lineage>
</organism>
<name>A0A9D3W224_9ROSI</name>